<dbReference type="eggNOG" id="COG2963">
    <property type="taxonomic scope" value="Bacteria"/>
</dbReference>
<dbReference type="AlphaFoldDB" id="Q132V5"/>
<feature type="region of interest" description="Disordered" evidence="1">
    <location>
        <begin position="643"/>
        <end position="665"/>
    </location>
</feature>
<dbReference type="KEGG" id="rpd:RPD_3661"/>
<proteinExistence type="predicted"/>
<dbReference type="HOGENOM" id="CLU_342842_0_0_5"/>
<evidence type="ECO:0000313" key="3">
    <source>
        <dbReference type="Proteomes" id="UP000001818"/>
    </source>
</evidence>
<dbReference type="Proteomes" id="UP000001818">
    <property type="component" value="Chromosome"/>
</dbReference>
<protein>
    <submittedName>
        <fullName evidence="2">Uncharacterized protein</fullName>
    </submittedName>
</protein>
<reference evidence="2 3" key="1">
    <citation type="submission" date="2006-03" db="EMBL/GenBank/DDBJ databases">
        <title>Complete sequence of Rhodopseudomonas palustris BisB5.</title>
        <authorList>
            <consortium name="US DOE Joint Genome Institute"/>
            <person name="Copeland A."/>
            <person name="Lucas S."/>
            <person name="Lapidus A."/>
            <person name="Barry K."/>
            <person name="Detter J.C."/>
            <person name="Glavina del Rio T."/>
            <person name="Hammon N."/>
            <person name="Israni S."/>
            <person name="Dalin E."/>
            <person name="Tice H."/>
            <person name="Pitluck S."/>
            <person name="Chain P."/>
            <person name="Malfatti S."/>
            <person name="Shin M."/>
            <person name="Vergez L."/>
            <person name="Schmutz J."/>
            <person name="Larimer F."/>
            <person name="Land M."/>
            <person name="Hauser L."/>
            <person name="Pelletier D.A."/>
            <person name="Kyrpides N."/>
            <person name="Lykidis A."/>
            <person name="Oda Y."/>
            <person name="Harwood C.S."/>
            <person name="Richardson P."/>
        </authorList>
    </citation>
    <scope>NUCLEOTIDE SEQUENCE [LARGE SCALE GENOMIC DNA]</scope>
    <source>
        <strain evidence="2 3">BisB5</strain>
    </source>
</reference>
<gene>
    <name evidence="2" type="ordered locus">RPD_3661</name>
</gene>
<dbReference type="EMBL" id="CP000283">
    <property type="protein sequence ID" value="ABE40884.1"/>
    <property type="molecule type" value="Genomic_DNA"/>
</dbReference>
<dbReference type="STRING" id="316057.RPD_3661"/>
<name>Q132V5_RHOPS</name>
<sequence length="826" mass="92004">MIFVVPVEPFADESLAGLIVRATARNYHRNAVQTLRAIGVGHEPQSLCTGTPALAAPVARLIGSADASSVARLFHPAIEGRRNLLDFFGEPLRPFYRESERRRVAPSAMKNGAYIRAIWSLRPFSFDPVTKETLIDACPQCRRELRWRLTYGVAFCDYCCREDRFMDMSWDYPGLDLRDFPQPKVEVEDEEALDFATGLIDPLAGRKEAARRLIPEMWAGLSNGDLFEVLMTFVSMMNVERWDEKKTLSRRVGRTADGWDKVTPQLIAVAGRAIIGGKSGFERFGDLMRIEGKDKPRDRRYGKRLQIGPLSLIDPNLTEKAKAILKAATERYFHARRDPDMVPLLHLSRKYRIERTALSRLADSRLIPTETCEDLKKAPVLMSDKALAPLIAERRNALSAGKVGTLIGIHRIHVADLHARGLLDKIDGPALKLLKSDAYYTRSSVDTLIRGTAGRKSGEAAVKAVRLRVALRTLKVTHVPWAAIVAAIVERRLSVIALKAKGPLGDRLAVQDPADLARILDQETEAVERSEWLGNAVVAEILGTNEAAVWRLMQTGMLKQHACAPRYQPFKRSEVDKLARDVVFTPEIVARGSFNTYRAVASWLREREIEPVKELKKAGWRLYSRPQVEQALKERRRTLLARPRRLPPPRPKGVLHGQNSPEGKLADVRERADASRIGHATAAALLGCSIFAVQRLATIGRLNQVGKVTPYARSEVHALARELVFLPEIMSRTGLITVRGTNAWLRKNGMKPTMLLKGGDRLPVFDRAAVEKVLGKPISIGRSYSAETKAGLLAMVDGGSSVHAASKHLGVKYATAKAWVRERRKA</sequence>
<evidence type="ECO:0000256" key="1">
    <source>
        <dbReference type="SAM" id="MobiDB-lite"/>
    </source>
</evidence>
<accession>Q132V5</accession>
<organism evidence="2 3">
    <name type="scientific">Rhodopseudomonas palustris (strain BisB5)</name>
    <dbReference type="NCBI Taxonomy" id="316057"/>
    <lineage>
        <taxon>Bacteria</taxon>
        <taxon>Pseudomonadati</taxon>
        <taxon>Pseudomonadota</taxon>
        <taxon>Alphaproteobacteria</taxon>
        <taxon>Hyphomicrobiales</taxon>
        <taxon>Nitrobacteraceae</taxon>
        <taxon>Rhodopseudomonas</taxon>
    </lineage>
</organism>
<evidence type="ECO:0000313" key="2">
    <source>
        <dbReference type="EMBL" id="ABE40884.1"/>
    </source>
</evidence>